<reference evidence="5" key="1">
    <citation type="submission" date="2024-05" db="EMBL/GenBank/DDBJ databases">
        <title>Alkalihalobacillus sp. strain MEB203 novel alkaliphilic bacterium from Lonar Lake, India.</title>
        <authorList>
            <person name="Joshi A."/>
            <person name="Thite S."/>
            <person name="Mengade P."/>
        </authorList>
    </citation>
    <scope>NUCLEOTIDE SEQUENCE</scope>
    <source>
        <strain evidence="5">MEB 203</strain>
    </source>
</reference>
<name>A0ABT5VL93_9BACI</name>
<dbReference type="NCBIfam" id="NF047500">
    <property type="entry name" value="choline_R_CudC"/>
    <property type="match status" value="1"/>
</dbReference>
<dbReference type="SUPFAM" id="SSF46785">
    <property type="entry name" value="Winged helix' DNA-binding domain"/>
    <property type="match status" value="1"/>
</dbReference>
<dbReference type="Gene3D" id="1.10.10.10">
    <property type="entry name" value="Winged helix-like DNA-binding domain superfamily/Winged helix DNA-binding domain"/>
    <property type="match status" value="1"/>
</dbReference>
<gene>
    <name evidence="5" type="ORF">N7Z68_23180</name>
</gene>
<dbReference type="PANTHER" id="PTHR38465">
    <property type="entry name" value="HTH-TYPE TRANSCRIPTIONAL REGULATOR MJ1563-RELATED"/>
    <property type="match status" value="1"/>
</dbReference>
<evidence type="ECO:0000313" key="6">
    <source>
        <dbReference type="Proteomes" id="UP001148125"/>
    </source>
</evidence>
<proteinExistence type="inferred from homology"/>
<dbReference type="Proteomes" id="UP001148125">
    <property type="component" value="Unassembled WGS sequence"/>
</dbReference>
<protein>
    <recommendedName>
        <fullName evidence="4">HTH-type transcriptional regulator</fullName>
    </recommendedName>
</protein>
<keyword evidence="1 4" id="KW-0805">Transcription regulation</keyword>
<accession>A0ABT5VL93</accession>
<evidence type="ECO:0000256" key="4">
    <source>
        <dbReference type="PIRNR" id="PIRNR006707"/>
    </source>
</evidence>
<dbReference type="PIRSF" id="PIRSF006707">
    <property type="entry name" value="MJ1563"/>
    <property type="match status" value="1"/>
</dbReference>
<dbReference type="InterPro" id="IPR036388">
    <property type="entry name" value="WH-like_DNA-bd_sf"/>
</dbReference>
<keyword evidence="6" id="KW-1185">Reference proteome</keyword>
<organism evidence="5 6">
    <name type="scientific">Alkalihalobacterium chitinilyticum</name>
    <dbReference type="NCBI Taxonomy" id="2980103"/>
    <lineage>
        <taxon>Bacteria</taxon>
        <taxon>Bacillati</taxon>
        <taxon>Bacillota</taxon>
        <taxon>Bacilli</taxon>
        <taxon>Bacillales</taxon>
        <taxon>Bacillaceae</taxon>
        <taxon>Alkalihalobacterium</taxon>
    </lineage>
</organism>
<keyword evidence="2 4" id="KW-0238">DNA-binding</keyword>
<dbReference type="EMBL" id="JAOTPO010000028">
    <property type="protein sequence ID" value="MDE5416210.1"/>
    <property type="molecule type" value="Genomic_DNA"/>
</dbReference>
<evidence type="ECO:0000256" key="1">
    <source>
        <dbReference type="ARBA" id="ARBA00023015"/>
    </source>
</evidence>
<keyword evidence="3 4" id="KW-0804">Transcription</keyword>
<evidence type="ECO:0000256" key="2">
    <source>
        <dbReference type="ARBA" id="ARBA00023125"/>
    </source>
</evidence>
<comment type="caution">
    <text evidence="5">The sequence shown here is derived from an EMBL/GenBank/DDBJ whole genome shotgun (WGS) entry which is preliminary data.</text>
</comment>
<dbReference type="InterPro" id="IPR026282">
    <property type="entry name" value="MJ1563"/>
</dbReference>
<dbReference type="PANTHER" id="PTHR38465:SF1">
    <property type="entry name" value="HTH-TYPE TRANSCRIPTIONAL REGULATOR MJ1563-RELATED"/>
    <property type="match status" value="1"/>
</dbReference>
<evidence type="ECO:0000256" key="3">
    <source>
        <dbReference type="ARBA" id="ARBA00023163"/>
    </source>
</evidence>
<dbReference type="RefSeq" id="WP_308447245.1">
    <property type="nucleotide sequence ID" value="NZ_JAOTPO010000028.1"/>
</dbReference>
<comment type="similarity">
    <text evidence="4">Belongs to the GbsR family.</text>
</comment>
<dbReference type="InterPro" id="IPR052362">
    <property type="entry name" value="HTH-GbsR_regulator"/>
</dbReference>
<sequence length="186" mass="21949">MTDKNIEEKLEYAKDLVINSISETMDLYGVTPSVGRLYGAMFFHQHPMTLDEMKDELGMSKPSMSTAVRNLQENEMVQKSWKKGSRKDMYTAEKDFFKNFIHFFCKKWEKEVHVNEEASYKAQKLLMEIIEDPEASLEARETAQSYYDSVEESLVYYKWLERLVNSCRSGDIFEFLPKEETNEEKK</sequence>
<evidence type="ECO:0000313" key="5">
    <source>
        <dbReference type="EMBL" id="MDE5416210.1"/>
    </source>
</evidence>
<dbReference type="InterPro" id="IPR036390">
    <property type="entry name" value="WH_DNA-bd_sf"/>
</dbReference>